<dbReference type="EMBL" id="JXYA01000058">
    <property type="protein sequence ID" value="KJZ05966.1"/>
    <property type="molecule type" value="Genomic_DNA"/>
</dbReference>
<dbReference type="InterPro" id="IPR046595">
    <property type="entry name" value="DUF6653"/>
</dbReference>
<keyword evidence="1" id="KW-0812">Transmembrane</keyword>
<dbReference type="AlphaFoldDB" id="A0A0F4QE63"/>
<feature type="transmembrane region" description="Helical" evidence="1">
    <location>
        <begin position="45"/>
        <end position="63"/>
    </location>
</feature>
<evidence type="ECO:0000256" key="1">
    <source>
        <dbReference type="SAM" id="Phobius"/>
    </source>
</evidence>
<dbReference type="PATRIC" id="fig|43658.5.peg.4431"/>
<dbReference type="Pfam" id="PF20358">
    <property type="entry name" value="DUF6653"/>
    <property type="match status" value="1"/>
</dbReference>
<accession>A0A0F4QE63</accession>
<evidence type="ECO:0000313" key="3">
    <source>
        <dbReference type="Proteomes" id="UP000033452"/>
    </source>
</evidence>
<reference evidence="2 3" key="1">
    <citation type="journal article" date="2015" name="BMC Genomics">
        <title>Genome mining reveals unlocked bioactive potential of marine Gram-negative bacteria.</title>
        <authorList>
            <person name="Machado H."/>
            <person name="Sonnenschein E.C."/>
            <person name="Melchiorsen J."/>
            <person name="Gram L."/>
        </authorList>
    </citation>
    <scope>NUCLEOTIDE SEQUENCE [LARGE SCALE GENOMIC DNA]</scope>
    <source>
        <strain evidence="2 3">S2471</strain>
    </source>
</reference>
<keyword evidence="1" id="KW-1133">Transmembrane helix</keyword>
<gene>
    <name evidence="2" type="ORF">TW77_21030</name>
</gene>
<comment type="caution">
    <text evidence="2">The sequence shown here is derived from an EMBL/GenBank/DDBJ whole genome shotgun (WGS) entry which is preliminary data.</text>
</comment>
<evidence type="ECO:0000313" key="2">
    <source>
        <dbReference type="EMBL" id="KJZ05966.1"/>
    </source>
</evidence>
<dbReference type="RefSeq" id="WP_046006923.1">
    <property type="nucleotide sequence ID" value="NZ_JXYA01000058.1"/>
</dbReference>
<sequence length="168" mass="19476">MMQRTAAKYFAMSEEVWARHANPWSVWSRYSCLPLLIACLWWRDWLGMAFWPVLVVLLLWVWLNPRCFSKPRDTHNWASQAVLGEQILIYQLERVPLVHYRVIKVITTVLSVSTLVCAAGLWFQEAISTSVGALGVILSKTWFLDRMVWLYQSVTPSNTEMAARQAKT</sequence>
<proteinExistence type="predicted"/>
<keyword evidence="3" id="KW-1185">Reference proteome</keyword>
<organism evidence="2 3">
    <name type="scientific">Pseudoalteromonas rubra</name>
    <dbReference type="NCBI Taxonomy" id="43658"/>
    <lineage>
        <taxon>Bacteria</taxon>
        <taxon>Pseudomonadati</taxon>
        <taxon>Pseudomonadota</taxon>
        <taxon>Gammaproteobacteria</taxon>
        <taxon>Alteromonadales</taxon>
        <taxon>Pseudoalteromonadaceae</taxon>
        <taxon>Pseudoalteromonas</taxon>
    </lineage>
</organism>
<dbReference type="Proteomes" id="UP000033452">
    <property type="component" value="Unassembled WGS sequence"/>
</dbReference>
<protein>
    <submittedName>
        <fullName evidence="2">Uncharacterized protein</fullName>
    </submittedName>
</protein>
<dbReference type="OrthoDB" id="1442233at2"/>
<keyword evidence="1" id="KW-0472">Membrane</keyword>
<name>A0A0F4QE63_9GAMM</name>